<sequence>MPVAIQLVGAIGLTSWLAWRHANYLLTTNSTRLRQETSLRIGQFLQGSLQAPIQVVQLMAQDSETGRVDFLDPSDREQRLIEYFQIFKGTVDNVAYGGQDGEFAAVQFTDDRSARQLQVAGRATDGKMLGFDLDQNRTLTSVAQVFDPRRRSWYSDTFKAERLVWNSVFQLHSNPQILALPVSQPVRDRTGRVIGVVTSRLYLSAVSRFLKTLPIGRSGLAFVMETDGQLIATSTDTPLVWPNQPQPSRIKADQSLHPVIRATAQHLAADRIITAPTNPAAPQAGVQPPAAAHPQSFTLTVNHRAYLGQTTRFQNAIGLQWWVVIVVPESDFYAPIAAQLQTTVVACLVMLLVVAAVGGWLTQWLTRPLQHLVLAAEGLAKGNWLDRAPRSPIAEIDRLASTFNAMTEQLAQSFQTLAHQAAHDPLTDLPNRHTLLQAIDHRLEQMEQQVEQKMAQNMAQNMTHPMGPPGEPPLATSLNHQPWPGLIDAGPGHYSAILHLDLDDFKLVNDSLGHWVGDQLLTLLAQRLQAHLQPNEVLARFGGDEFTLFLEGLASYDLGIDRAIQLQTLIAQPFDLGSLEIFVRVSIGITWVNPQLDAETLLRQAEIALYAAKQRGKGTCVVFRREMHSQVLSRFQMASDLQWALPRRELMLHYQPVVALETQAIQGFEALMRWHHPQRGSIAPTEFIPIAEETGIIVELGLWALREACQQLQHWRSVYPWCQELPISVNCSIRQLTGANFVGQVETILQETGLPPNLLALEITESLLMHLSPELRATLDRLAILGVRWVIDDFGTGYSSLSYLHQLPLSGLKIDQSFIHNLDRQERPRAIVAAILNLAEQLDLTVTAEGAETVSSIRTLQGLGCRQVQGFFFCPASTPRTLEAWMTNWQRRVRPPRPRLAIVRSPQERSAPATNRALIDTIDRTLNYAADRLDPQELDPKNP</sequence>
<dbReference type="CDD" id="cd06225">
    <property type="entry name" value="HAMP"/>
    <property type="match status" value="1"/>
</dbReference>
<proteinExistence type="predicted"/>
<dbReference type="Gene3D" id="6.10.340.10">
    <property type="match status" value="1"/>
</dbReference>
<reference evidence="6" key="1">
    <citation type="journal article" date="2024" name="Algal Res.">
        <title>Biochemical, toxicological and genomic investigation of a high-biomass producing Limnothrix strain isolated from Italian shallow drinking water reservoir.</title>
        <authorList>
            <person name="Simonazzi M."/>
            <person name="Shishido T.K."/>
            <person name="Delbaje E."/>
            <person name="Wahlsten M."/>
            <person name="Fewer D.P."/>
            <person name="Sivonen K."/>
            <person name="Pezzolesi L."/>
            <person name="Pistocchi R."/>
        </authorList>
    </citation>
    <scope>NUCLEOTIDE SEQUENCE [LARGE SCALE GENOMIC DNA]</scope>
    <source>
        <strain evidence="6">LRLZ20PSL1</strain>
    </source>
</reference>
<dbReference type="Pfam" id="PF00990">
    <property type="entry name" value="GGDEF"/>
    <property type="match status" value="1"/>
</dbReference>
<dbReference type="CDD" id="cd01948">
    <property type="entry name" value="EAL"/>
    <property type="match status" value="1"/>
</dbReference>
<accession>A0ABW7CAW6</accession>
<dbReference type="SUPFAM" id="SSF55073">
    <property type="entry name" value="Nucleotide cyclase"/>
    <property type="match status" value="1"/>
</dbReference>
<dbReference type="CDD" id="cd01949">
    <property type="entry name" value="GGDEF"/>
    <property type="match status" value="1"/>
</dbReference>
<dbReference type="Pfam" id="PF00563">
    <property type="entry name" value="EAL"/>
    <property type="match status" value="1"/>
</dbReference>
<dbReference type="InterPro" id="IPR035919">
    <property type="entry name" value="EAL_sf"/>
</dbReference>
<dbReference type="Gene3D" id="3.30.70.270">
    <property type="match status" value="1"/>
</dbReference>
<dbReference type="PROSITE" id="PS50887">
    <property type="entry name" value="GGDEF"/>
    <property type="match status" value="1"/>
</dbReference>
<dbReference type="Gene3D" id="3.20.20.450">
    <property type="entry name" value="EAL domain"/>
    <property type="match status" value="1"/>
</dbReference>
<evidence type="ECO:0000313" key="5">
    <source>
        <dbReference type="EMBL" id="MFG3818292.1"/>
    </source>
</evidence>
<dbReference type="PANTHER" id="PTHR44757:SF2">
    <property type="entry name" value="BIOFILM ARCHITECTURE MAINTENANCE PROTEIN MBAA"/>
    <property type="match status" value="1"/>
</dbReference>
<evidence type="ECO:0000259" key="3">
    <source>
        <dbReference type="PROSITE" id="PS50885"/>
    </source>
</evidence>
<keyword evidence="1" id="KW-0175">Coiled coil</keyword>
<dbReference type="PANTHER" id="PTHR44757">
    <property type="entry name" value="DIGUANYLATE CYCLASE DGCP"/>
    <property type="match status" value="1"/>
</dbReference>
<feature type="domain" description="GGDEF" evidence="4">
    <location>
        <begin position="493"/>
        <end position="625"/>
    </location>
</feature>
<dbReference type="InterPro" id="IPR003660">
    <property type="entry name" value="HAMP_dom"/>
</dbReference>
<gene>
    <name evidence="5" type="ORF">VPK24_11645</name>
</gene>
<feature type="domain" description="HAMP" evidence="3">
    <location>
        <begin position="363"/>
        <end position="415"/>
    </location>
</feature>
<feature type="coiled-coil region" evidence="1">
    <location>
        <begin position="436"/>
        <end position="463"/>
    </location>
</feature>
<evidence type="ECO:0000259" key="4">
    <source>
        <dbReference type="PROSITE" id="PS50887"/>
    </source>
</evidence>
<evidence type="ECO:0000259" key="2">
    <source>
        <dbReference type="PROSITE" id="PS50883"/>
    </source>
</evidence>
<dbReference type="SMART" id="SM00304">
    <property type="entry name" value="HAMP"/>
    <property type="match status" value="1"/>
</dbReference>
<dbReference type="InterPro" id="IPR043128">
    <property type="entry name" value="Rev_trsase/Diguanyl_cyclase"/>
</dbReference>
<dbReference type="InterPro" id="IPR029787">
    <property type="entry name" value="Nucleotide_cyclase"/>
</dbReference>
<name>A0ABW7CAW6_9CYAN</name>
<dbReference type="InterPro" id="IPR001633">
    <property type="entry name" value="EAL_dom"/>
</dbReference>
<dbReference type="PROSITE" id="PS50885">
    <property type="entry name" value="HAMP"/>
    <property type="match status" value="1"/>
</dbReference>
<dbReference type="InterPro" id="IPR000160">
    <property type="entry name" value="GGDEF_dom"/>
</dbReference>
<evidence type="ECO:0000256" key="1">
    <source>
        <dbReference type="SAM" id="Coils"/>
    </source>
</evidence>
<dbReference type="EMBL" id="JAZAQF010000069">
    <property type="protein sequence ID" value="MFG3818292.1"/>
    <property type="molecule type" value="Genomic_DNA"/>
</dbReference>
<dbReference type="SUPFAM" id="SSF141868">
    <property type="entry name" value="EAL domain-like"/>
    <property type="match status" value="1"/>
</dbReference>
<dbReference type="NCBIfam" id="TIGR00254">
    <property type="entry name" value="GGDEF"/>
    <property type="match status" value="1"/>
</dbReference>
<comment type="caution">
    <text evidence="5">The sequence shown here is derived from an EMBL/GenBank/DDBJ whole genome shotgun (WGS) entry which is preliminary data.</text>
</comment>
<dbReference type="Proteomes" id="UP001604335">
    <property type="component" value="Unassembled WGS sequence"/>
</dbReference>
<dbReference type="SUPFAM" id="SSF158472">
    <property type="entry name" value="HAMP domain-like"/>
    <property type="match status" value="1"/>
</dbReference>
<evidence type="ECO:0000313" key="6">
    <source>
        <dbReference type="Proteomes" id="UP001604335"/>
    </source>
</evidence>
<dbReference type="PROSITE" id="PS50883">
    <property type="entry name" value="EAL"/>
    <property type="match status" value="1"/>
</dbReference>
<organism evidence="5 6">
    <name type="scientific">Limnothrix redekei LRLZ20PSL1</name>
    <dbReference type="NCBI Taxonomy" id="3112953"/>
    <lineage>
        <taxon>Bacteria</taxon>
        <taxon>Bacillati</taxon>
        <taxon>Cyanobacteriota</taxon>
        <taxon>Cyanophyceae</taxon>
        <taxon>Pseudanabaenales</taxon>
        <taxon>Pseudanabaenaceae</taxon>
        <taxon>Limnothrix</taxon>
    </lineage>
</organism>
<feature type="domain" description="EAL" evidence="2">
    <location>
        <begin position="634"/>
        <end position="890"/>
    </location>
</feature>
<dbReference type="Gene3D" id="3.30.450.20">
    <property type="entry name" value="PAS domain"/>
    <property type="match status" value="1"/>
</dbReference>
<protein>
    <submittedName>
        <fullName evidence="5">EAL domain-containing protein</fullName>
    </submittedName>
</protein>
<dbReference type="Pfam" id="PF00672">
    <property type="entry name" value="HAMP"/>
    <property type="match status" value="1"/>
</dbReference>
<dbReference type="SMART" id="SM00052">
    <property type="entry name" value="EAL"/>
    <property type="match status" value="1"/>
</dbReference>
<keyword evidence="6" id="KW-1185">Reference proteome</keyword>
<dbReference type="SMART" id="SM00267">
    <property type="entry name" value="GGDEF"/>
    <property type="match status" value="1"/>
</dbReference>
<dbReference type="InterPro" id="IPR052155">
    <property type="entry name" value="Biofilm_reg_signaling"/>
</dbReference>